<dbReference type="GO" id="GO:0016020">
    <property type="term" value="C:membrane"/>
    <property type="evidence" value="ECO:0007669"/>
    <property type="project" value="UniProtKB-SubCell"/>
</dbReference>
<dbReference type="InterPro" id="IPR001343">
    <property type="entry name" value="Hemolysn_Ca-bd"/>
</dbReference>
<reference evidence="11 12" key="1">
    <citation type="submission" date="2013-10" db="EMBL/GenBank/DDBJ databases">
        <title>The Genome Sequence of Acinetobacter brisouii CIP 110357.</title>
        <authorList>
            <consortium name="The Broad Institute Genomics Platform"/>
            <consortium name="The Broad Institute Genome Sequencing Center for Infectious Disease"/>
            <person name="Cerqueira G."/>
            <person name="Feldgarden M."/>
            <person name="Courvalin P."/>
            <person name="Grillot-Courvalin C."/>
            <person name="Clermont D."/>
            <person name="Rocha E."/>
            <person name="Yoon E.-J."/>
            <person name="Nemec A."/>
            <person name="Young S.K."/>
            <person name="Zeng Q."/>
            <person name="Gargeya S."/>
            <person name="Fitzgerald M."/>
            <person name="Abouelleil A."/>
            <person name="Alvarado L."/>
            <person name="Berlin A.M."/>
            <person name="Chapman S.B."/>
            <person name="Gainer-Dewar J."/>
            <person name="Goldberg J."/>
            <person name="Gnerre S."/>
            <person name="Griggs A."/>
            <person name="Gujja S."/>
            <person name="Hansen M."/>
            <person name="Howarth C."/>
            <person name="Imamovic A."/>
            <person name="Ireland A."/>
            <person name="Larimer J."/>
            <person name="McCowan C."/>
            <person name="Murphy C."/>
            <person name="Pearson M."/>
            <person name="Poon T.W."/>
            <person name="Priest M."/>
            <person name="Roberts A."/>
            <person name="Saif S."/>
            <person name="Shea T."/>
            <person name="Sykes S."/>
            <person name="Wortman J."/>
            <person name="Nusbaum C."/>
            <person name="Birren B."/>
        </authorList>
    </citation>
    <scope>NUCLEOTIDE SEQUENCE [LARGE SCALE GENOMIC DNA]</scope>
    <source>
        <strain evidence="11 12">CIP 110357</strain>
    </source>
</reference>
<dbReference type="InterPro" id="IPR050557">
    <property type="entry name" value="RTX_toxin/Mannuronan_C5-epim"/>
</dbReference>
<dbReference type="PRINTS" id="PR00313">
    <property type="entry name" value="CABNDNGRPT"/>
</dbReference>
<organism evidence="11 12">
    <name type="scientific">Acinetobacter brisouii CIP 110357</name>
    <dbReference type="NCBI Taxonomy" id="1341683"/>
    <lineage>
        <taxon>Bacteria</taxon>
        <taxon>Pseudomonadati</taxon>
        <taxon>Pseudomonadota</taxon>
        <taxon>Gammaproteobacteria</taxon>
        <taxon>Moraxellales</taxon>
        <taxon>Moraxellaceae</taxon>
        <taxon>Acinetobacter</taxon>
    </lineage>
</organism>
<evidence type="ECO:0000256" key="9">
    <source>
        <dbReference type="SAM" id="MobiDB-lite"/>
    </source>
</evidence>
<name>V2UKA3_9GAMM</name>
<dbReference type="Gene3D" id="2.150.10.10">
    <property type="entry name" value="Serralysin-like metalloprotease, C-terminal"/>
    <property type="match status" value="3"/>
</dbReference>
<dbReference type="InterPro" id="IPR018511">
    <property type="entry name" value="Hemolysin-typ_Ca-bd_CS"/>
</dbReference>
<protein>
    <recommendedName>
        <fullName evidence="10">Haemolysin-type calcium binding-related domain-containing protein</fullName>
    </recommendedName>
</protein>
<evidence type="ECO:0000256" key="4">
    <source>
        <dbReference type="ARBA" id="ARBA00022656"/>
    </source>
</evidence>
<dbReference type="GO" id="GO:0005509">
    <property type="term" value="F:calcium ion binding"/>
    <property type="evidence" value="ECO:0007669"/>
    <property type="project" value="InterPro"/>
</dbReference>
<dbReference type="GO" id="GO:0005576">
    <property type="term" value="C:extracellular region"/>
    <property type="evidence" value="ECO:0007669"/>
    <property type="project" value="UniProtKB-SubCell"/>
</dbReference>
<evidence type="ECO:0000256" key="7">
    <source>
        <dbReference type="ARBA" id="ARBA00023026"/>
    </source>
</evidence>
<dbReference type="GO" id="GO:0090729">
    <property type="term" value="F:toxin activity"/>
    <property type="evidence" value="ECO:0007669"/>
    <property type="project" value="UniProtKB-KW"/>
</dbReference>
<feature type="domain" description="Haemolysin-type calcium binding-related" evidence="10">
    <location>
        <begin position="501"/>
        <end position="540"/>
    </location>
</feature>
<feature type="compositionally biased region" description="Low complexity" evidence="9">
    <location>
        <begin position="64"/>
        <end position="73"/>
    </location>
</feature>
<dbReference type="Pfam" id="PF06594">
    <property type="entry name" value="HCBP_related"/>
    <property type="match status" value="5"/>
</dbReference>
<comment type="subcellular location">
    <subcellularLocation>
        <location evidence="1">Membrane</location>
    </subcellularLocation>
    <subcellularLocation>
        <location evidence="2">Secreted</location>
    </subcellularLocation>
</comment>
<dbReference type="AlphaFoldDB" id="V2UKA3"/>
<accession>V2UKA3</accession>
<dbReference type="PANTHER" id="PTHR38340:SF1">
    <property type="entry name" value="S-LAYER PROTEIN"/>
    <property type="match status" value="1"/>
</dbReference>
<dbReference type="InterPro" id="IPR010566">
    <property type="entry name" value="Haemolys_ca-bd"/>
</dbReference>
<evidence type="ECO:0000259" key="10">
    <source>
        <dbReference type="Pfam" id="PF06594"/>
    </source>
</evidence>
<sequence>YRIDQIQFSDSTTLDIEAVKALVLLGTEEADVLRAYTTGSTISGEAGDDVIHGNIGSDQIYGGDGQDQLYGDNGNDHLEGGADNDQLYAGNGNDVLIGGSGNDLLDAGDGSDQLYGGTGDDVLNGGAGNDLLDGGDSSDQLNGGIGDDILVGGTGDDVLIGGQGNDLYRFDLGWGQDTIQYESKNQTDIDTIEFININPDDLIVRKVGQDMVVMHRITGDQLIVESQFSDYVSNKPINKVRFDDQTEWDEDALNVQAVKGTELDDIIEGTTDHDVIHAGAGDDIIYGRPVYAETPEAQYYVYGGEGNDKIYATGYLDGGVGDDEIEGSGHLLGGEGNDILSGQGVLEGQSGNDILTGQGKLYGGDGQDQLTLTGLANDELGLLSGGAGDDVLTIDVNQMDFVNEYNQDQFYQDADGYHRIQDIELTEVQRAVYVEGGQGNDTIYGSFGDEVYLFNLGDGKDTIIERPAGQNYSNVAVSFDVLRFGQGITTIDISLHRYGTDLVIKHTNQTDQITIQNYFTDGHHKVNEIQFADSTIWNNAYIENHLTYHGTANNDEVWGYRNTDETFEMDAGDDKVYSGAGNDIIYGQAGEDILWGQAGNDTLYGGIGADYLEGNEGDDILYGDQDNDILYGGAGNDILYGGQGDDILRGGTCHDTLDGGAGNDQYFYYLADGTETIDQTGGGTDVLWLMDQGITEDRIKFTKENNDLIVTIDNNPNQSVRVKDHFLGGEKAISSVQPNGGYTITAAQIAVKVNASAGGLSDPEGDTIYQYTTGAMTITEQSGNDTVLFKNGITFSQVGNYLTKSGDDLILKVNGSNTNKVTIKNFFLAGNYLVETLQFETGGQLTAEQIFGAFGLTIPSGTTPIPPNPVGDTTYSYSSGELTITEQSGNDKVIFKNGITFNQVGNYLTKSGDDLILKVNGSDTNTVIVKNFFLAGQYLVESFEFETGGKITAEQIFGAFGITMPQQSAPANTSPENMDLDASNTIYNYSSGSMIIDETLGTDQVVFGNGISFSQVGNYLTQSGDDLILKVNGSNSNKVTVKDFFLGGAHEVESFNFETGGSISSQQIYQVFGVDHPTNAEDEVTSIVVGDSDDNILSSNAAVSELFVLNEGNDILELLLNASGETAVDYVTDFDVTEDQIDFSQILDNQATSSNLSDYIEITYNANAKTNTLSLRDQLNVTVKDLLIFTNQAEQLSITDLMMNQAIIY</sequence>
<keyword evidence="4" id="KW-0800">Toxin</keyword>
<dbReference type="Pfam" id="PF00353">
    <property type="entry name" value="HemolysinCabind"/>
    <property type="match status" value="9"/>
</dbReference>
<keyword evidence="12" id="KW-1185">Reference proteome</keyword>
<evidence type="ECO:0000256" key="8">
    <source>
        <dbReference type="ARBA" id="ARBA00023136"/>
    </source>
</evidence>
<dbReference type="PANTHER" id="PTHR38340">
    <property type="entry name" value="S-LAYER PROTEIN"/>
    <property type="match status" value="1"/>
</dbReference>
<comment type="caution">
    <text evidence="11">The sequence shown here is derived from an EMBL/GenBank/DDBJ whole genome shotgun (WGS) entry which is preliminary data.</text>
</comment>
<dbReference type="PRINTS" id="PR01488">
    <property type="entry name" value="RTXTOXINA"/>
</dbReference>
<dbReference type="InterPro" id="IPR011049">
    <property type="entry name" value="Serralysin-like_metalloprot_C"/>
</dbReference>
<dbReference type="InterPro" id="IPR003995">
    <property type="entry name" value="RTX_toxin_determinant-A"/>
</dbReference>
<feature type="non-terminal residue" evidence="11">
    <location>
        <position position="1"/>
    </location>
</feature>
<feature type="domain" description="Haemolysin-type calcium binding-related" evidence="10">
    <location>
        <begin position="210"/>
        <end position="251"/>
    </location>
</feature>
<dbReference type="RefSeq" id="WP_004898163.1">
    <property type="nucleotide sequence ID" value="NZ_KI530764.1"/>
</dbReference>
<keyword evidence="5" id="KW-0677">Repeat</keyword>
<gene>
    <name evidence="11" type="ORF">P255_02809</name>
</gene>
<feature type="domain" description="Haemolysin-type calcium binding-related" evidence="10">
    <location>
        <begin position="1026"/>
        <end position="1060"/>
    </location>
</feature>
<keyword evidence="8" id="KW-0472">Membrane</keyword>
<feature type="region of interest" description="Disordered" evidence="9">
    <location>
        <begin position="64"/>
        <end position="84"/>
    </location>
</feature>
<keyword evidence="7" id="KW-0843">Virulence</keyword>
<evidence type="ECO:0000256" key="5">
    <source>
        <dbReference type="ARBA" id="ARBA00022737"/>
    </source>
</evidence>
<evidence type="ECO:0000256" key="2">
    <source>
        <dbReference type="ARBA" id="ARBA00004613"/>
    </source>
</evidence>
<dbReference type="PROSITE" id="PS00330">
    <property type="entry name" value="HEMOLYSIN_CALCIUM"/>
    <property type="match status" value="5"/>
</dbReference>
<dbReference type="Proteomes" id="UP000018418">
    <property type="component" value="Unassembled WGS sequence"/>
</dbReference>
<dbReference type="HOGENOM" id="CLU_269877_0_0_6"/>
<feature type="domain" description="Haemolysin-type calcium binding-related" evidence="10">
    <location>
        <begin position="914"/>
        <end position="953"/>
    </location>
</feature>
<evidence type="ECO:0000256" key="1">
    <source>
        <dbReference type="ARBA" id="ARBA00004370"/>
    </source>
</evidence>
<feature type="domain" description="Haemolysin-type calcium binding-related" evidence="10">
    <location>
        <begin position="808"/>
        <end position="848"/>
    </location>
</feature>
<evidence type="ECO:0000256" key="6">
    <source>
        <dbReference type="ARBA" id="ARBA00022837"/>
    </source>
</evidence>
<evidence type="ECO:0000256" key="3">
    <source>
        <dbReference type="ARBA" id="ARBA00022525"/>
    </source>
</evidence>
<evidence type="ECO:0000313" key="12">
    <source>
        <dbReference type="Proteomes" id="UP000018418"/>
    </source>
</evidence>
<evidence type="ECO:0000313" key="11">
    <source>
        <dbReference type="EMBL" id="ESK49070.1"/>
    </source>
</evidence>
<keyword evidence="3" id="KW-0964">Secreted</keyword>
<dbReference type="PATRIC" id="fig|1341683.3.peg.2780"/>
<keyword evidence="6" id="KW-0106">Calcium</keyword>
<dbReference type="Gene3D" id="2.160.20.160">
    <property type="match status" value="1"/>
</dbReference>
<proteinExistence type="predicted"/>
<dbReference type="SUPFAM" id="SSF51120">
    <property type="entry name" value="beta-Roll"/>
    <property type="match status" value="3"/>
</dbReference>
<dbReference type="EMBL" id="AYEU01000011">
    <property type="protein sequence ID" value="ESK49070.1"/>
    <property type="molecule type" value="Genomic_DNA"/>
</dbReference>